<evidence type="ECO:0000256" key="1">
    <source>
        <dbReference type="ARBA" id="ARBA00004167"/>
    </source>
</evidence>
<evidence type="ECO:0000256" key="6">
    <source>
        <dbReference type="SAM" id="Phobius"/>
    </source>
</evidence>
<comment type="caution">
    <text evidence="7">The sequence shown here is derived from an EMBL/GenBank/DDBJ whole genome shotgun (WGS) entry which is preliminary data.</text>
</comment>
<name>A0A916MWB9_9BURK</name>
<feature type="compositionally biased region" description="Basic and acidic residues" evidence="5">
    <location>
        <begin position="344"/>
        <end position="354"/>
    </location>
</feature>
<dbReference type="NCBIfam" id="TIGR02794">
    <property type="entry name" value="tolA_full"/>
    <property type="match status" value="1"/>
</dbReference>
<comment type="subcellular location">
    <subcellularLocation>
        <location evidence="1">Membrane</location>
        <topology evidence="1">Single-pass membrane protein</topology>
    </subcellularLocation>
</comment>
<dbReference type="InterPro" id="IPR014161">
    <property type="entry name" value="Tol-Pal_TolA"/>
</dbReference>
<dbReference type="InterPro" id="IPR006260">
    <property type="entry name" value="TonB/TolA_C"/>
</dbReference>
<feature type="region of interest" description="Disordered" evidence="5">
    <location>
        <begin position="62"/>
        <end position="286"/>
    </location>
</feature>
<evidence type="ECO:0000256" key="5">
    <source>
        <dbReference type="SAM" id="MobiDB-lite"/>
    </source>
</evidence>
<evidence type="ECO:0000313" key="7">
    <source>
        <dbReference type="EMBL" id="CAG2148462.1"/>
    </source>
</evidence>
<keyword evidence="8" id="KW-1185">Reference proteome</keyword>
<evidence type="ECO:0000256" key="4">
    <source>
        <dbReference type="ARBA" id="ARBA00023136"/>
    </source>
</evidence>
<feature type="compositionally biased region" description="Basic and acidic residues" evidence="5">
    <location>
        <begin position="158"/>
        <end position="247"/>
    </location>
</feature>
<accession>A0A916MWB9</accession>
<feature type="compositionally biased region" description="Pro residues" evidence="5">
    <location>
        <begin position="65"/>
        <end position="88"/>
    </location>
</feature>
<dbReference type="GO" id="GO:0019534">
    <property type="term" value="F:toxin transmembrane transporter activity"/>
    <property type="evidence" value="ECO:0007669"/>
    <property type="project" value="InterPro"/>
</dbReference>
<dbReference type="SUPFAM" id="SSF74653">
    <property type="entry name" value="TolA/TonB C-terminal domain"/>
    <property type="match status" value="1"/>
</dbReference>
<keyword evidence="3 6" id="KW-1133">Transmembrane helix</keyword>
<reference evidence="7" key="1">
    <citation type="submission" date="2021-03" db="EMBL/GenBank/DDBJ databases">
        <authorList>
            <person name="Peeters C."/>
        </authorList>
    </citation>
    <scope>NUCLEOTIDE SEQUENCE</scope>
    <source>
        <strain evidence="7">LMG 31506</strain>
    </source>
</reference>
<dbReference type="Pfam" id="PF13103">
    <property type="entry name" value="TonB_2"/>
    <property type="match status" value="1"/>
</dbReference>
<protein>
    <recommendedName>
        <fullName evidence="9">Cell envelope integrity protein TolA</fullName>
    </recommendedName>
</protein>
<dbReference type="GO" id="GO:0016020">
    <property type="term" value="C:membrane"/>
    <property type="evidence" value="ECO:0007669"/>
    <property type="project" value="UniProtKB-SubCell"/>
</dbReference>
<proteinExistence type="predicted"/>
<dbReference type="NCBIfam" id="TIGR01352">
    <property type="entry name" value="tonB_Cterm"/>
    <property type="match status" value="1"/>
</dbReference>
<keyword evidence="4 6" id="KW-0472">Membrane</keyword>
<evidence type="ECO:0000313" key="8">
    <source>
        <dbReference type="Proteomes" id="UP000672934"/>
    </source>
</evidence>
<feature type="compositionally biased region" description="Gly residues" evidence="5">
    <location>
        <begin position="254"/>
        <end position="280"/>
    </location>
</feature>
<dbReference type="GO" id="GO:0043213">
    <property type="term" value="P:bacteriocin transport"/>
    <property type="evidence" value="ECO:0007669"/>
    <property type="project" value="InterPro"/>
</dbReference>
<evidence type="ECO:0000256" key="2">
    <source>
        <dbReference type="ARBA" id="ARBA00022692"/>
    </source>
</evidence>
<dbReference type="Gene3D" id="3.30.1150.10">
    <property type="match status" value="1"/>
</dbReference>
<keyword evidence="2 6" id="KW-0812">Transmembrane</keyword>
<dbReference type="Proteomes" id="UP000672934">
    <property type="component" value="Unassembled WGS sequence"/>
</dbReference>
<feature type="compositionally biased region" description="Basic and acidic residues" evidence="5">
    <location>
        <begin position="90"/>
        <end position="151"/>
    </location>
</feature>
<feature type="transmembrane region" description="Helical" evidence="6">
    <location>
        <begin position="21"/>
        <end position="43"/>
    </location>
</feature>
<feature type="region of interest" description="Disordered" evidence="5">
    <location>
        <begin position="344"/>
        <end position="368"/>
    </location>
</feature>
<dbReference type="EMBL" id="CAJPUY010000013">
    <property type="protein sequence ID" value="CAG2148462.1"/>
    <property type="molecule type" value="Genomic_DNA"/>
</dbReference>
<evidence type="ECO:0008006" key="9">
    <source>
        <dbReference type="Google" id="ProtNLM"/>
    </source>
</evidence>
<dbReference type="AlphaFoldDB" id="A0A916MWB9"/>
<evidence type="ECO:0000256" key="3">
    <source>
        <dbReference type="ARBA" id="ARBA00022989"/>
    </source>
</evidence>
<sequence length="368" mass="39040">MPRPMTIAAAFPYQPVKERGTLRSFVLALFMHLLLGIVLYYGVHWQSSTPVGSEAELWDEIPATTAPPPAPPAPPEPVVQPRPVPPAPEVKSKVEEDADIALERQKRRAAEQAAREEVARKDAARKEAERKEAERKEAERQEAQRKDDARKKAAQQEQQHREQAERERKEADAKARAKADAEAKADAQAKAKAEADARAKADAKAEAKAKAEADAKAKAEAQAKAKADADARARREAAANAQRKGELARLQAMAGGGAGGQGGGGVGSAAGAGAGGGGKASSGYADRVRRKVKPNIVFTEDAPGNPTAVVSVQLAPDGSLMSARLSKPSGNSAWDNAVLRAVERSDPLPRDENGKAPASFTITFRPKD</sequence>
<gene>
    <name evidence="7" type="ORF">LMG31506_03831</name>
</gene>
<organism evidence="7 8">
    <name type="scientific">Cupriavidus yeoncheonensis</name>
    <dbReference type="NCBI Taxonomy" id="1462994"/>
    <lineage>
        <taxon>Bacteria</taxon>
        <taxon>Pseudomonadati</taxon>
        <taxon>Pseudomonadota</taxon>
        <taxon>Betaproteobacteria</taxon>
        <taxon>Burkholderiales</taxon>
        <taxon>Burkholderiaceae</taxon>
        <taxon>Cupriavidus</taxon>
    </lineage>
</organism>